<dbReference type="EMBL" id="BCMM01000029">
    <property type="protein sequence ID" value="GAQ65289.1"/>
    <property type="molecule type" value="Genomic_DNA"/>
</dbReference>
<reference evidence="3" key="3">
    <citation type="submission" date="2016-02" db="EMBL/GenBank/DDBJ databases">
        <title>Draft genome of pathogenic Streptomyces sp. in Japan.</title>
        <authorList>
            <person name="Tomihama T."/>
            <person name="Ikenaga M."/>
            <person name="Sakai M."/>
            <person name="Okubo T."/>
            <person name="Ikeda S."/>
        </authorList>
    </citation>
    <scope>NUCLEOTIDE SEQUENCE [LARGE SCALE GENOMIC DNA]</scope>
    <source>
        <strain evidence="3">S58</strain>
    </source>
</reference>
<feature type="transmembrane region" description="Helical" evidence="1">
    <location>
        <begin position="338"/>
        <end position="357"/>
    </location>
</feature>
<reference evidence="2 3" key="2">
    <citation type="journal article" date="2016" name="Genome Announc.">
        <title>Draft Genome Sequences of Streptomyces scabiei S58, Streptomyces turgidiscabies T45, and Streptomyces acidiscabies a10, the Pathogens of Potato Common Scab, Isolated in Japan.</title>
        <authorList>
            <person name="Tomihama T."/>
            <person name="Nishi Y."/>
            <person name="Sakai M."/>
            <person name="Ikenaga M."/>
            <person name="Okubo T."/>
            <person name="Ikeda S."/>
        </authorList>
    </citation>
    <scope>NUCLEOTIDE SEQUENCE [LARGE SCALE GENOMIC DNA]</scope>
    <source>
        <strain evidence="2 3">S58</strain>
    </source>
</reference>
<evidence type="ECO:0000256" key="1">
    <source>
        <dbReference type="SAM" id="Phobius"/>
    </source>
</evidence>
<keyword evidence="1" id="KW-0472">Membrane</keyword>
<dbReference type="Proteomes" id="UP000067448">
    <property type="component" value="Unassembled WGS sequence"/>
</dbReference>
<accession>A0A100JTA1</accession>
<feature type="transmembrane region" description="Helical" evidence="1">
    <location>
        <begin position="363"/>
        <end position="385"/>
    </location>
</feature>
<sequence length="408" mass="45186">MTTDPFTQRVLYTRIARFCGIVAIISMLLSMADLGLALNGDWEHLLISLMWGVNSPMWLWHARRYITKARRQKSPELSSLTECRALTYSLYLRPFAEDDRLAETDPLVRGRRSLPYGRLLGFADFAGAEDSWEEQIVGLFRPCGEVIAVGRPDMRLALPGAKRFLLPRGDWQGPVSVGIGRARLVLLVAGIGEHTGSARGTLWEFTEAVRLLPPSRLLLLVCGEPEEYRCFCEAAAATFEETSGRLSGDDGTRPSMPVMPRHPVSDKAEWGHPLRGVVQFDDTWTGHFIAFDAAAEKGGVRRRKRAVVRHQIEPFIARLESRLPGEARSAGTFRHADVAYTLLTYALCFGFAGWTVAHTQAPYAATVLAIAALSSVFVGEIRTAISTERERVRRDIEVDPPPSVPAAG</sequence>
<reference evidence="3" key="1">
    <citation type="submission" date="2015-11" db="EMBL/GenBank/DDBJ databases">
        <authorList>
            <consortium name="Cross-ministerial Strategic Innovation Promotion Program (SIP) consortium"/>
            <person name="Tomihama T."/>
            <person name="Ikenaga M."/>
            <person name="Sakai M."/>
            <person name="Okubo T."/>
            <person name="Ikeda S."/>
        </authorList>
    </citation>
    <scope>NUCLEOTIDE SEQUENCE [LARGE SCALE GENOMIC DNA]</scope>
    <source>
        <strain evidence="3">S58</strain>
    </source>
</reference>
<dbReference type="RefSeq" id="WP_059082668.1">
    <property type="nucleotide sequence ID" value="NZ_BCMM01000029.1"/>
</dbReference>
<dbReference type="AlphaFoldDB" id="A0A100JTA1"/>
<protein>
    <submittedName>
        <fullName evidence="2">Uncharacterized protein</fullName>
    </submittedName>
</protein>
<evidence type="ECO:0000313" key="2">
    <source>
        <dbReference type="EMBL" id="GAQ65289.1"/>
    </source>
</evidence>
<keyword evidence="1" id="KW-0812">Transmembrane</keyword>
<keyword evidence="1" id="KW-1133">Transmembrane helix</keyword>
<name>A0A100JTA1_STRSC</name>
<evidence type="ECO:0000313" key="3">
    <source>
        <dbReference type="Proteomes" id="UP000067448"/>
    </source>
</evidence>
<organism evidence="2 3">
    <name type="scientific">Streptomyces scabiei</name>
    <dbReference type="NCBI Taxonomy" id="1930"/>
    <lineage>
        <taxon>Bacteria</taxon>
        <taxon>Bacillati</taxon>
        <taxon>Actinomycetota</taxon>
        <taxon>Actinomycetes</taxon>
        <taxon>Kitasatosporales</taxon>
        <taxon>Streptomycetaceae</taxon>
        <taxon>Streptomyces</taxon>
    </lineage>
</organism>
<dbReference type="OrthoDB" id="7107981at2"/>
<proteinExistence type="predicted"/>
<comment type="caution">
    <text evidence="2">The sequence shown here is derived from an EMBL/GenBank/DDBJ whole genome shotgun (WGS) entry which is preliminary data.</text>
</comment>
<gene>
    <name evidence="2" type="ORF">SsS58_05698</name>
</gene>
<feature type="transmembrane region" description="Helical" evidence="1">
    <location>
        <begin position="44"/>
        <end position="62"/>
    </location>
</feature>
<feature type="transmembrane region" description="Helical" evidence="1">
    <location>
        <begin position="15"/>
        <end position="38"/>
    </location>
</feature>